<gene>
    <name evidence="4" type="ORF">OG517_25065</name>
</gene>
<feature type="signal peptide" evidence="3">
    <location>
        <begin position="1"/>
        <end position="27"/>
    </location>
</feature>
<evidence type="ECO:0000313" key="5">
    <source>
        <dbReference type="Proteomes" id="UP001432039"/>
    </source>
</evidence>
<feature type="compositionally biased region" description="Low complexity" evidence="1">
    <location>
        <begin position="57"/>
        <end position="85"/>
    </location>
</feature>
<protein>
    <recommendedName>
        <fullName evidence="6">Gram-positive cocci surface proteins LPxTG domain-containing protein</fullName>
    </recommendedName>
</protein>
<keyword evidence="3" id="KW-0732">Signal</keyword>
<dbReference type="RefSeq" id="WP_328963195.1">
    <property type="nucleotide sequence ID" value="NZ_CP108090.1"/>
</dbReference>
<reference evidence="4" key="1">
    <citation type="submission" date="2022-10" db="EMBL/GenBank/DDBJ databases">
        <title>The complete genomes of actinobacterial strains from the NBC collection.</title>
        <authorList>
            <person name="Joergensen T.S."/>
            <person name="Alvarez Arevalo M."/>
            <person name="Sterndorff E.B."/>
            <person name="Faurdal D."/>
            <person name="Vuksanovic O."/>
            <person name="Mourched A.-S."/>
            <person name="Charusanti P."/>
            <person name="Shaw S."/>
            <person name="Blin K."/>
            <person name="Weber T."/>
        </authorList>
    </citation>
    <scope>NUCLEOTIDE SEQUENCE</scope>
    <source>
        <strain evidence="4">NBC_00248</strain>
    </source>
</reference>
<keyword evidence="2" id="KW-1133">Transmembrane helix</keyword>
<dbReference type="EMBL" id="CP108090">
    <property type="protein sequence ID" value="WUQ14427.1"/>
    <property type="molecule type" value="Genomic_DNA"/>
</dbReference>
<sequence>MKLKRIAVVAAAAVVGPTILMATPAMADEVANPAVTTPDAAPKDDAAPATGETTGTQAPEAQQPGSAQQPQAPEAQQPQQQPAEGSKAEKKEEKKDAKKAAEQVAAAGPKLTLDGLPAAFTAGGGWSQFSLHVDNSGRPAVDDHSLELVLWTLDTFGWESGDIQAEIYAPDSKGTWGWHAVEADGSEEVYSFSLADVDVEKNEVFDLKLRMKFGKDTPPSRFSLSTTAEGGTGDRVRYESRVIGDGQEENTGPEVSVSGLPAGGFTAGGGWQPFSVNVDNTGKKKIDEYGFMIFFDNAVSNLKAKHLDLEIWDGGRWIPAEKDPSGQLAGTIFDRAVGANAKFDVQLRAKFSKDAPVGKVFAVVFADDHGVDDISSEVSFAHTSINAASTGNQPTPDGGAKPIVDGNGTGTGNGSGTGTGTGTGTKSTAGGQLAETGSDAATSWALGGAGVALAMGAALVAGTGRRRRPTA</sequence>
<keyword evidence="2" id="KW-0472">Membrane</keyword>
<proteinExistence type="predicted"/>
<feature type="transmembrane region" description="Helical" evidence="2">
    <location>
        <begin position="444"/>
        <end position="462"/>
    </location>
</feature>
<evidence type="ECO:0000256" key="2">
    <source>
        <dbReference type="SAM" id="Phobius"/>
    </source>
</evidence>
<feature type="chain" id="PRO_5045309164" description="Gram-positive cocci surface proteins LPxTG domain-containing protein" evidence="3">
    <location>
        <begin position="28"/>
        <end position="471"/>
    </location>
</feature>
<keyword evidence="5" id="KW-1185">Reference proteome</keyword>
<feature type="region of interest" description="Disordered" evidence="1">
    <location>
        <begin position="387"/>
        <end position="435"/>
    </location>
</feature>
<name>A0ABZ1THX7_STRVG</name>
<feature type="region of interest" description="Disordered" evidence="1">
    <location>
        <begin position="32"/>
        <end position="103"/>
    </location>
</feature>
<dbReference type="Proteomes" id="UP001432039">
    <property type="component" value="Chromosome"/>
</dbReference>
<evidence type="ECO:0000256" key="3">
    <source>
        <dbReference type="SAM" id="SignalP"/>
    </source>
</evidence>
<feature type="compositionally biased region" description="Gly residues" evidence="1">
    <location>
        <begin position="407"/>
        <end position="423"/>
    </location>
</feature>
<keyword evidence="2" id="KW-0812">Transmembrane</keyword>
<feature type="compositionally biased region" description="Basic and acidic residues" evidence="1">
    <location>
        <begin position="86"/>
        <end position="101"/>
    </location>
</feature>
<evidence type="ECO:0000256" key="1">
    <source>
        <dbReference type="SAM" id="MobiDB-lite"/>
    </source>
</evidence>
<accession>A0ABZ1THX7</accession>
<evidence type="ECO:0000313" key="4">
    <source>
        <dbReference type="EMBL" id="WUQ14427.1"/>
    </source>
</evidence>
<organism evidence="4 5">
    <name type="scientific">Streptomyces virginiae</name>
    <name type="common">Streptomyces cinnamonensis</name>
    <dbReference type="NCBI Taxonomy" id="1961"/>
    <lineage>
        <taxon>Bacteria</taxon>
        <taxon>Bacillati</taxon>
        <taxon>Actinomycetota</taxon>
        <taxon>Actinomycetes</taxon>
        <taxon>Kitasatosporales</taxon>
        <taxon>Streptomycetaceae</taxon>
        <taxon>Streptomyces</taxon>
    </lineage>
</organism>
<evidence type="ECO:0008006" key="6">
    <source>
        <dbReference type="Google" id="ProtNLM"/>
    </source>
</evidence>